<comment type="caution">
    <text evidence="2">The sequence shown here is derived from an EMBL/GenBank/DDBJ whole genome shotgun (WGS) entry which is preliminary data.</text>
</comment>
<organism evidence="2 3">
    <name type="scientific">Pedobacter kyungheensis</name>
    <dbReference type="NCBI Taxonomy" id="1069985"/>
    <lineage>
        <taxon>Bacteria</taxon>
        <taxon>Pseudomonadati</taxon>
        <taxon>Bacteroidota</taxon>
        <taxon>Sphingobacteriia</taxon>
        <taxon>Sphingobacteriales</taxon>
        <taxon>Sphingobacteriaceae</taxon>
        <taxon>Pedobacter</taxon>
    </lineage>
</organism>
<evidence type="ECO:0000313" key="3">
    <source>
        <dbReference type="Proteomes" id="UP000031246"/>
    </source>
</evidence>
<dbReference type="Proteomes" id="UP000031246">
    <property type="component" value="Unassembled WGS sequence"/>
</dbReference>
<reference evidence="2 3" key="1">
    <citation type="submission" date="2014-10" db="EMBL/GenBank/DDBJ databases">
        <title>Pedobacter Kyungheensis.</title>
        <authorList>
            <person name="Anderson B.M."/>
            <person name="Newman J.D."/>
        </authorList>
    </citation>
    <scope>NUCLEOTIDE SEQUENCE [LARGE SCALE GENOMIC DNA]</scope>
    <source>
        <strain evidence="2 3">KACC 16221</strain>
    </source>
</reference>
<name>A0A0C1G5Q9_9SPHI</name>
<keyword evidence="1" id="KW-1133">Transmembrane helix</keyword>
<dbReference type="EMBL" id="JSYN01000005">
    <property type="protein sequence ID" value="KIA95449.1"/>
    <property type="molecule type" value="Genomic_DNA"/>
</dbReference>
<dbReference type="OrthoDB" id="7564746at2"/>
<feature type="transmembrane region" description="Helical" evidence="1">
    <location>
        <begin position="129"/>
        <end position="149"/>
    </location>
</feature>
<dbReference type="AlphaFoldDB" id="A0A0C1G5Q9"/>
<keyword evidence="3" id="KW-1185">Reference proteome</keyword>
<proteinExistence type="predicted"/>
<sequence>MKNANQNVFSFGTLFSIGLIAGTLDGLAAVIFLAKMNFVRVFQYIASAILGKAAYAGGAKTVLLGLILHYFIAFSFTFFFALLTTRISALRKNVLLSGIIYGIFVWTMMNLLVVPLTKIPPISFHAEKALINAIILIFCIGLPVSYLTARSLRFQS</sequence>
<keyword evidence="1" id="KW-0812">Transmembrane</keyword>
<accession>A0A0C1G5Q9</accession>
<feature type="transmembrane region" description="Helical" evidence="1">
    <location>
        <begin position="12"/>
        <end position="34"/>
    </location>
</feature>
<evidence type="ECO:0000256" key="1">
    <source>
        <dbReference type="SAM" id="Phobius"/>
    </source>
</evidence>
<protein>
    <recommendedName>
        <fullName evidence="4">DUF1440 domain-containing protein</fullName>
    </recommendedName>
</protein>
<gene>
    <name evidence="2" type="ORF">OC25_06320</name>
</gene>
<evidence type="ECO:0000313" key="2">
    <source>
        <dbReference type="EMBL" id="KIA95449.1"/>
    </source>
</evidence>
<evidence type="ECO:0008006" key="4">
    <source>
        <dbReference type="Google" id="ProtNLM"/>
    </source>
</evidence>
<dbReference type="RefSeq" id="WP_039473020.1">
    <property type="nucleotide sequence ID" value="NZ_JSYN01000005.1"/>
</dbReference>
<keyword evidence="1" id="KW-0472">Membrane</keyword>
<feature type="transmembrane region" description="Helical" evidence="1">
    <location>
        <begin position="95"/>
        <end position="117"/>
    </location>
</feature>
<feature type="transmembrane region" description="Helical" evidence="1">
    <location>
        <begin position="63"/>
        <end position="83"/>
    </location>
</feature>